<protein>
    <submittedName>
        <fullName evidence="2">MEKHLA domain-containing protein</fullName>
    </submittedName>
</protein>
<proteinExistence type="predicted"/>
<evidence type="ECO:0000313" key="2">
    <source>
        <dbReference type="EMBL" id="PSB31837.1"/>
    </source>
</evidence>
<keyword evidence="3" id="KW-1185">Reference proteome</keyword>
<evidence type="ECO:0000313" key="3">
    <source>
        <dbReference type="Proteomes" id="UP000239576"/>
    </source>
</evidence>
<sequence length="166" mass="19338">MARTVPSWQHPNAIQHTQRLLYSFQHWLDRPLLTVNGSPTDIAEALFHASFVVVSHDMQADPILNYGNRQALALWEMEWAQFTQTPSRLTAEHMEREERDRLLAQAKAHGYISDYKGIRISSTGRRFWIQDVIIWDVLDEQNQRCGQAATFDRWEGVGEERMKDEG</sequence>
<dbReference type="Pfam" id="PF08670">
    <property type="entry name" value="MEKHLA"/>
    <property type="match status" value="1"/>
</dbReference>
<name>A0A2T1EGE8_9CYAN</name>
<accession>A0A2T1EGE8</accession>
<dbReference type="Proteomes" id="UP000239576">
    <property type="component" value="Unassembled WGS sequence"/>
</dbReference>
<evidence type="ECO:0000259" key="1">
    <source>
        <dbReference type="Pfam" id="PF08670"/>
    </source>
</evidence>
<reference evidence="3" key="1">
    <citation type="submission" date="2018-02" db="EMBL/GenBank/DDBJ databases">
        <authorList>
            <person name="Moore K."/>
            <person name="Momper L."/>
        </authorList>
    </citation>
    <scope>NUCLEOTIDE SEQUENCE [LARGE SCALE GENOMIC DNA]</scope>
    <source>
        <strain evidence="3">ULC18</strain>
    </source>
</reference>
<reference evidence="2 3" key="2">
    <citation type="submission" date="2018-03" db="EMBL/GenBank/DDBJ databases">
        <title>The ancient ancestry and fast evolution of plastids.</title>
        <authorList>
            <person name="Moore K.R."/>
            <person name="Magnabosco C."/>
            <person name="Momper L."/>
            <person name="Gold D.A."/>
            <person name="Bosak T."/>
            <person name="Fournier G.P."/>
        </authorList>
    </citation>
    <scope>NUCLEOTIDE SEQUENCE [LARGE SCALE GENOMIC DNA]</scope>
    <source>
        <strain evidence="2 3">ULC18</strain>
    </source>
</reference>
<comment type="caution">
    <text evidence="2">The sequence shown here is derived from an EMBL/GenBank/DDBJ whole genome shotgun (WGS) entry which is preliminary data.</text>
</comment>
<dbReference type="RefSeq" id="WP_106255469.1">
    <property type="nucleotide sequence ID" value="NZ_CAWNSW010000125.1"/>
</dbReference>
<feature type="domain" description="MEKHLA" evidence="1">
    <location>
        <begin position="15"/>
        <end position="155"/>
    </location>
</feature>
<dbReference type="AlphaFoldDB" id="A0A2T1EGE8"/>
<dbReference type="EMBL" id="PVWK01000031">
    <property type="protein sequence ID" value="PSB31837.1"/>
    <property type="molecule type" value="Genomic_DNA"/>
</dbReference>
<organism evidence="2 3">
    <name type="scientific">Stenomitos frigidus ULC18</name>
    <dbReference type="NCBI Taxonomy" id="2107698"/>
    <lineage>
        <taxon>Bacteria</taxon>
        <taxon>Bacillati</taxon>
        <taxon>Cyanobacteriota</taxon>
        <taxon>Cyanophyceae</taxon>
        <taxon>Leptolyngbyales</taxon>
        <taxon>Leptolyngbyaceae</taxon>
        <taxon>Stenomitos</taxon>
    </lineage>
</organism>
<dbReference type="InterPro" id="IPR013978">
    <property type="entry name" value="MEKHLA"/>
</dbReference>
<gene>
    <name evidence="2" type="ORF">C7B82_06335</name>
</gene>
<dbReference type="OrthoDB" id="9794448at2"/>